<gene>
    <name evidence="7" type="primary">uvsE</name>
    <name evidence="7" type="ORF">BAVI_06824</name>
</gene>
<keyword evidence="6" id="KW-0234">DNA repair</keyword>
<keyword evidence="2 7" id="KW-0255">Endonuclease</keyword>
<reference evidence="7 8" key="1">
    <citation type="journal article" date="2014" name="Environ. Microbiol.">
        <title>The nitrate-ammonifying and nosZ-carrying bacterium Bacillus vireti is a potent source and sink for nitric and nitrous oxide under high nitrate conditions.</title>
        <authorList>
            <person name="Mania D."/>
            <person name="Heylen K."/>
            <person name="van Spanning R.J."/>
            <person name="Frostegard A."/>
        </authorList>
    </citation>
    <scope>NUCLEOTIDE SEQUENCE [LARGE SCALE GENOMIC DNA]</scope>
    <source>
        <strain evidence="7 8">LMG 21834</strain>
    </source>
</reference>
<name>A0AB94IRA8_9BACI</name>
<accession>A0AB94IRA8</accession>
<dbReference type="SUPFAM" id="SSF51658">
    <property type="entry name" value="Xylose isomerase-like"/>
    <property type="match status" value="1"/>
</dbReference>
<organism evidence="7 8">
    <name type="scientific">Neobacillus vireti LMG 21834</name>
    <dbReference type="NCBI Taxonomy" id="1131730"/>
    <lineage>
        <taxon>Bacteria</taxon>
        <taxon>Bacillati</taxon>
        <taxon>Bacillota</taxon>
        <taxon>Bacilli</taxon>
        <taxon>Bacillales</taxon>
        <taxon>Bacillaceae</taxon>
        <taxon>Neobacillus</taxon>
    </lineage>
</organism>
<evidence type="ECO:0000256" key="2">
    <source>
        <dbReference type="ARBA" id="ARBA00022759"/>
    </source>
</evidence>
<dbReference type="PANTHER" id="PTHR31290:SF5">
    <property type="entry name" value="UV-DAMAGE ENDONUCLEASE"/>
    <property type="match status" value="1"/>
</dbReference>
<keyword evidence="8" id="KW-1185">Reference proteome</keyword>
<keyword evidence="3" id="KW-0227">DNA damage</keyword>
<evidence type="ECO:0000256" key="1">
    <source>
        <dbReference type="ARBA" id="ARBA00022722"/>
    </source>
</evidence>
<dbReference type="GO" id="GO:0016787">
    <property type="term" value="F:hydrolase activity"/>
    <property type="evidence" value="ECO:0007669"/>
    <property type="project" value="UniProtKB-KW"/>
</dbReference>
<keyword evidence="4" id="KW-0228">DNA excision</keyword>
<comment type="caution">
    <text evidence="7">The sequence shown here is derived from an EMBL/GenBank/DDBJ whole genome shotgun (WGS) entry which is preliminary data.</text>
</comment>
<evidence type="ECO:0000256" key="5">
    <source>
        <dbReference type="ARBA" id="ARBA00022801"/>
    </source>
</evidence>
<dbReference type="InterPro" id="IPR036237">
    <property type="entry name" value="Xyl_isomerase-like_sf"/>
</dbReference>
<keyword evidence="1" id="KW-0540">Nuclease</keyword>
<dbReference type="InterPro" id="IPR004601">
    <property type="entry name" value="UvdE"/>
</dbReference>
<dbReference type="Gene3D" id="3.20.20.150">
    <property type="entry name" value="Divalent-metal-dependent TIM barrel enzymes"/>
    <property type="match status" value="1"/>
</dbReference>
<dbReference type="AlphaFoldDB" id="A0AB94IRA8"/>
<dbReference type="PANTHER" id="PTHR31290">
    <property type="entry name" value="UV-DAMAGE ENDONUCLEASE"/>
    <property type="match status" value="1"/>
</dbReference>
<protein>
    <submittedName>
        <fullName evidence="7">UV damage endonuclease</fullName>
    </submittedName>
</protein>
<dbReference type="Proteomes" id="UP000018877">
    <property type="component" value="Unassembled WGS sequence"/>
</dbReference>
<sequence>MTIVRLGYVAMSMELKNASPSQTMTYAQFQKIDDREAAIRKLERISLSNLQHTLRILKHNAASEIHFYRLTSRLIPLANHGELRDWNYLKPLQKQLREVGDFAKEHNIRIDFHPDHFVLINSMKKDILKNSIQTLKMHYLLLKGMGIDPTHRCVMHVGGNYKETEASLERFIDNWMVVPRSIQKMIMLENDDTSFTLEDTLYLCEKLDIPLVFDYHHHLAHHRNAEWEVLWDRIIQTWRHSSLPVKMHISSPKNQKAFRHHADFVDTDLFFQFLKEIKGSIPQIDCMIEAKRKDEALFQLMEEIKTRDDVEIIDGSSFHLK</sequence>
<dbReference type="GO" id="GO:0004519">
    <property type="term" value="F:endonuclease activity"/>
    <property type="evidence" value="ECO:0007669"/>
    <property type="project" value="UniProtKB-KW"/>
</dbReference>
<evidence type="ECO:0000256" key="3">
    <source>
        <dbReference type="ARBA" id="ARBA00022763"/>
    </source>
</evidence>
<evidence type="ECO:0000256" key="4">
    <source>
        <dbReference type="ARBA" id="ARBA00022769"/>
    </source>
</evidence>
<dbReference type="GO" id="GO:0009411">
    <property type="term" value="P:response to UV"/>
    <property type="evidence" value="ECO:0007669"/>
    <property type="project" value="InterPro"/>
</dbReference>
<dbReference type="Pfam" id="PF03851">
    <property type="entry name" value="UvdE"/>
    <property type="match status" value="1"/>
</dbReference>
<dbReference type="NCBIfam" id="TIGR00629">
    <property type="entry name" value="uvde"/>
    <property type="match status" value="1"/>
</dbReference>
<evidence type="ECO:0000313" key="8">
    <source>
        <dbReference type="Proteomes" id="UP000018877"/>
    </source>
</evidence>
<dbReference type="RefSeq" id="WP_024027576.1">
    <property type="nucleotide sequence ID" value="NZ_ALAN01000047.1"/>
</dbReference>
<proteinExistence type="predicted"/>
<evidence type="ECO:0000256" key="6">
    <source>
        <dbReference type="ARBA" id="ARBA00023204"/>
    </source>
</evidence>
<evidence type="ECO:0000313" key="7">
    <source>
        <dbReference type="EMBL" id="ETI69611.1"/>
    </source>
</evidence>
<dbReference type="EMBL" id="ALAN01000047">
    <property type="protein sequence ID" value="ETI69611.1"/>
    <property type="molecule type" value="Genomic_DNA"/>
</dbReference>
<dbReference type="GO" id="GO:0006289">
    <property type="term" value="P:nucleotide-excision repair"/>
    <property type="evidence" value="ECO:0007669"/>
    <property type="project" value="InterPro"/>
</dbReference>
<keyword evidence="5" id="KW-0378">Hydrolase</keyword>